<gene>
    <name evidence="1" type="ORF">GCM10025772_07170</name>
</gene>
<name>A0ABP9RXW0_9GAMM</name>
<keyword evidence="2" id="KW-1185">Reference proteome</keyword>
<protein>
    <submittedName>
        <fullName evidence="1">Uncharacterized protein</fullName>
    </submittedName>
</protein>
<evidence type="ECO:0000313" key="2">
    <source>
        <dbReference type="Proteomes" id="UP001501600"/>
    </source>
</evidence>
<evidence type="ECO:0000313" key="1">
    <source>
        <dbReference type="EMBL" id="GAA5188079.1"/>
    </source>
</evidence>
<accession>A0ABP9RXW0</accession>
<organism evidence="1 2">
    <name type="scientific">Ferrimonas gelatinilytica</name>
    <dbReference type="NCBI Taxonomy" id="1255257"/>
    <lineage>
        <taxon>Bacteria</taxon>
        <taxon>Pseudomonadati</taxon>
        <taxon>Pseudomonadota</taxon>
        <taxon>Gammaproteobacteria</taxon>
        <taxon>Alteromonadales</taxon>
        <taxon>Ferrimonadaceae</taxon>
        <taxon>Ferrimonas</taxon>
    </lineage>
</organism>
<proteinExistence type="predicted"/>
<comment type="caution">
    <text evidence="1">The sequence shown here is derived from an EMBL/GenBank/DDBJ whole genome shotgun (WGS) entry which is preliminary data.</text>
</comment>
<sequence>MERVDQCGTLLGGDAYLSASTQEAGFWDSFGVPMETSPESGPFATVAGWKPLGVGRIDETFLGKAGCIEAACVVSNYHMLAPIKGK</sequence>
<dbReference type="EMBL" id="BAABLF010000005">
    <property type="protein sequence ID" value="GAA5188079.1"/>
    <property type="molecule type" value="Genomic_DNA"/>
</dbReference>
<dbReference type="Proteomes" id="UP001501600">
    <property type="component" value="Unassembled WGS sequence"/>
</dbReference>
<reference evidence="2" key="1">
    <citation type="journal article" date="2019" name="Int. J. Syst. Evol. Microbiol.">
        <title>The Global Catalogue of Microorganisms (GCM) 10K type strain sequencing project: providing services to taxonomists for standard genome sequencing and annotation.</title>
        <authorList>
            <consortium name="The Broad Institute Genomics Platform"/>
            <consortium name="The Broad Institute Genome Sequencing Center for Infectious Disease"/>
            <person name="Wu L."/>
            <person name="Ma J."/>
        </authorList>
    </citation>
    <scope>NUCLEOTIDE SEQUENCE [LARGE SCALE GENOMIC DNA]</scope>
    <source>
        <strain evidence="2">JCM 18720</strain>
    </source>
</reference>
<dbReference type="RefSeq" id="WP_345315671.1">
    <property type="nucleotide sequence ID" value="NZ_BAABLF010000005.1"/>
</dbReference>